<dbReference type="Gene3D" id="3.80.10.10">
    <property type="entry name" value="Ribonuclease Inhibitor"/>
    <property type="match status" value="2"/>
</dbReference>
<protein>
    <submittedName>
        <fullName evidence="1">Uncharacterized protein</fullName>
    </submittedName>
</protein>
<dbReference type="SUPFAM" id="SSF52047">
    <property type="entry name" value="RNI-like"/>
    <property type="match status" value="1"/>
</dbReference>
<dbReference type="InterPro" id="IPR032675">
    <property type="entry name" value="LRR_dom_sf"/>
</dbReference>
<dbReference type="Pfam" id="PF13516">
    <property type="entry name" value="LRR_6"/>
    <property type="match status" value="2"/>
</dbReference>
<dbReference type="GO" id="GO:0031146">
    <property type="term" value="P:SCF-dependent proteasomal ubiquitin-dependent protein catabolic process"/>
    <property type="evidence" value="ECO:0007669"/>
    <property type="project" value="TreeGrafter"/>
</dbReference>
<dbReference type="SMART" id="SM00368">
    <property type="entry name" value="LRR_RI"/>
    <property type="match status" value="5"/>
</dbReference>
<organism evidence="1">
    <name type="scientific">Chromera velia CCMP2878</name>
    <dbReference type="NCBI Taxonomy" id="1169474"/>
    <lineage>
        <taxon>Eukaryota</taxon>
        <taxon>Sar</taxon>
        <taxon>Alveolata</taxon>
        <taxon>Colpodellida</taxon>
        <taxon>Chromeraceae</taxon>
        <taxon>Chromera</taxon>
    </lineage>
</organism>
<sequence length="407" mass="43709">MLSEFIWQGPDLTTAFDVWQASPLTDADITRFAEAVRVGNLSGLRVLQLVGDSKSEDKWFSSEGMEALMGSVVESEEGLPFLEKLRLSCTRAGEGGASLGRALMSGKLPKLSDINLSNSRLTDEALRGLGHAVREGGLVGVASLDLSRNEDIEKESWEGFMREIVQSERGMPKLKLLYLFETSANCVGGPLSVALASGKLPSLETLGIRSFGLDETGVGDLGEAVRAGGWPPGFAKNSKIEFTLEHTDVNLDELIKAIGESEIGLPSFVLSLNLSGGRLSEEALASLARNGGGASGGKLSHLKHLDLSSCGLDDARLGRLGDVFSAHECRELESIDLSCNRISTKGLSAFSEALSPQSLPKLRRLSLRSQKTVEGEELRVREQIQFSSAVDSLQAAAHKNGKLLKWR</sequence>
<dbReference type="AlphaFoldDB" id="A0A0G4FAG9"/>
<proteinExistence type="predicted"/>
<gene>
    <name evidence="1" type="ORF">Cvel_16023</name>
</gene>
<reference evidence="1" key="1">
    <citation type="submission" date="2014-11" db="EMBL/GenBank/DDBJ databases">
        <authorList>
            <person name="Otto D Thomas"/>
            <person name="Naeem Raeece"/>
        </authorList>
    </citation>
    <scope>NUCLEOTIDE SEQUENCE</scope>
</reference>
<dbReference type="VEuPathDB" id="CryptoDB:Cvel_16023"/>
<accession>A0A0G4FAG9</accession>
<evidence type="ECO:0000313" key="1">
    <source>
        <dbReference type="EMBL" id="CEM09890.1"/>
    </source>
</evidence>
<dbReference type="PhylomeDB" id="A0A0G4FAG9"/>
<dbReference type="InterPro" id="IPR001611">
    <property type="entry name" value="Leu-rich_rpt"/>
</dbReference>
<dbReference type="EMBL" id="CDMZ01000239">
    <property type="protein sequence ID" value="CEM09890.1"/>
    <property type="molecule type" value="Genomic_DNA"/>
</dbReference>
<name>A0A0G4FAG9_9ALVE</name>
<dbReference type="GO" id="GO:0019005">
    <property type="term" value="C:SCF ubiquitin ligase complex"/>
    <property type="evidence" value="ECO:0007669"/>
    <property type="project" value="TreeGrafter"/>
</dbReference>
<dbReference type="PANTHER" id="PTHR13318">
    <property type="entry name" value="PARTNER OF PAIRED, ISOFORM B-RELATED"/>
    <property type="match status" value="1"/>
</dbReference>